<name>T1H015_MEGSC</name>
<keyword evidence="3" id="KW-1185">Reference proteome</keyword>
<organism evidence="2 3">
    <name type="scientific">Megaselia scalaris</name>
    <name type="common">Humpbacked fly</name>
    <name type="synonym">Phora scalaris</name>
    <dbReference type="NCBI Taxonomy" id="36166"/>
    <lineage>
        <taxon>Eukaryota</taxon>
        <taxon>Metazoa</taxon>
        <taxon>Ecdysozoa</taxon>
        <taxon>Arthropoda</taxon>
        <taxon>Hexapoda</taxon>
        <taxon>Insecta</taxon>
        <taxon>Pterygota</taxon>
        <taxon>Neoptera</taxon>
        <taxon>Endopterygota</taxon>
        <taxon>Diptera</taxon>
        <taxon>Brachycera</taxon>
        <taxon>Muscomorpha</taxon>
        <taxon>Platypezoidea</taxon>
        <taxon>Phoridae</taxon>
        <taxon>Megaseliini</taxon>
        <taxon>Megaselia</taxon>
    </lineage>
</organism>
<reference evidence="3" key="1">
    <citation type="submission" date="2013-02" db="EMBL/GenBank/DDBJ databases">
        <authorList>
            <person name="Hughes D."/>
        </authorList>
    </citation>
    <scope>NUCLEOTIDE SEQUENCE</scope>
    <source>
        <strain>Durham</strain>
        <strain evidence="3">NC isolate 2 -- Noor lab</strain>
    </source>
</reference>
<protein>
    <submittedName>
        <fullName evidence="2">Uncharacterized protein</fullName>
    </submittedName>
</protein>
<dbReference type="Proteomes" id="UP000015102">
    <property type="component" value="Unassembled WGS sequence"/>
</dbReference>
<evidence type="ECO:0000313" key="3">
    <source>
        <dbReference type="Proteomes" id="UP000015102"/>
    </source>
</evidence>
<dbReference type="EMBL" id="CAQQ02183492">
    <property type="status" value="NOT_ANNOTATED_CDS"/>
    <property type="molecule type" value="Genomic_DNA"/>
</dbReference>
<dbReference type="AlphaFoldDB" id="T1H015"/>
<dbReference type="HOGENOM" id="CLU_1791706_0_0_1"/>
<accession>T1H015</accession>
<feature type="region of interest" description="Disordered" evidence="1">
    <location>
        <begin position="83"/>
        <end position="114"/>
    </location>
</feature>
<proteinExistence type="predicted"/>
<reference evidence="2" key="2">
    <citation type="submission" date="2015-06" db="UniProtKB">
        <authorList>
            <consortium name="EnsemblMetazoa"/>
        </authorList>
    </citation>
    <scope>IDENTIFICATION</scope>
</reference>
<feature type="compositionally biased region" description="Polar residues" evidence="1">
    <location>
        <begin position="83"/>
        <end position="99"/>
    </location>
</feature>
<dbReference type="EMBL" id="CAQQ02183493">
    <property type="status" value="NOT_ANNOTATED_CDS"/>
    <property type="molecule type" value="Genomic_DNA"/>
</dbReference>
<dbReference type="EnsemblMetazoa" id="MESCA009479-RA">
    <property type="protein sequence ID" value="MESCA009479-PA"/>
    <property type="gene ID" value="MESCA009479"/>
</dbReference>
<sequence length="145" mass="16154">GGNSINTSSQYVKNEKSCSTELISSNNIGKTFYKILNPNFRKKYVHRQPSPTMIRHMYSSVQDQSQQNAQQFVLLHRANQLNQTPRASSAPPTQNQQIHGVNGVPLGGRGRPASVDIDTSITQHNSHNNQLISQKNIINQEFANA</sequence>
<evidence type="ECO:0000256" key="1">
    <source>
        <dbReference type="SAM" id="MobiDB-lite"/>
    </source>
</evidence>
<evidence type="ECO:0000313" key="2">
    <source>
        <dbReference type="EnsemblMetazoa" id="MESCA009479-PA"/>
    </source>
</evidence>
<dbReference type="STRING" id="36166.T1H015"/>